<dbReference type="GO" id="GO:0015629">
    <property type="term" value="C:actin cytoskeleton"/>
    <property type="evidence" value="ECO:0007669"/>
    <property type="project" value="TreeGrafter"/>
</dbReference>
<dbReference type="GO" id="GO:0051015">
    <property type="term" value="F:actin filament binding"/>
    <property type="evidence" value="ECO:0007669"/>
    <property type="project" value="TreeGrafter"/>
</dbReference>
<dbReference type="PRINTS" id="PR00888">
    <property type="entry name" value="SM22CALPONIN"/>
</dbReference>
<dbReference type="InterPro" id="IPR003096">
    <property type="entry name" value="SM22_calponin"/>
</dbReference>
<evidence type="ECO:0000259" key="1">
    <source>
        <dbReference type="PROSITE" id="PS50021"/>
    </source>
</evidence>
<accession>A0AAD4MVM4</accession>
<keyword evidence="3" id="KW-1185">Reference proteome</keyword>
<dbReference type="InterPro" id="IPR050606">
    <property type="entry name" value="Calponin-like"/>
</dbReference>
<dbReference type="SUPFAM" id="SSF47576">
    <property type="entry name" value="Calponin-homology domain, CH-domain"/>
    <property type="match status" value="1"/>
</dbReference>
<evidence type="ECO:0000313" key="3">
    <source>
        <dbReference type="Proteomes" id="UP001201812"/>
    </source>
</evidence>
<dbReference type="SMART" id="SM00033">
    <property type="entry name" value="CH"/>
    <property type="match status" value="1"/>
</dbReference>
<evidence type="ECO:0000313" key="2">
    <source>
        <dbReference type="EMBL" id="KAI1706046.1"/>
    </source>
</evidence>
<dbReference type="GO" id="GO:0007015">
    <property type="term" value="P:actin filament organization"/>
    <property type="evidence" value="ECO:0007669"/>
    <property type="project" value="TreeGrafter"/>
</dbReference>
<dbReference type="PANTHER" id="PTHR47385:SF9">
    <property type="entry name" value="CALPONIN-HOMOLOGY (CH) DOMAIN-CONTAINING PROTEIN"/>
    <property type="match status" value="1"/>
</dbReference>
<reference evidence="2" key="1">
    <citation type="submission" date="2022-01" db="EMBL/GenBank/DDBJ databases">
        <title>Genome Sequence Resource for Two Populations of Ditylenchus destructor, the Migratory Endoparasitic Phytonematode.</title>
        <authorList>
            <person name="Zhang H."/>
            <person name="Lin R."/>
            <person name="Xie B."/>
        </authorList>
    </citation>
    <scope>NUCLEOTIDE SEQUENCE</scope>
    <source>
        <strain evidence="2">BazhouSP</strain>
    </source>
</reference>
<comment type="caution">
    <text evidence="2">The sequence shown here is derived from an EMBL/GenBank/DDBJ whole genome shotgun (WGS) entry which is preliminary data.</text>
</comment>
<name>A0AAD4MVM4_9BILA</name>
<dbReference type="InterPro" id="IPR001715">
    <property type="entry name" value="CH_dom"/>
</dbReference>
<dbReference type="Gene3D" id="1.10.418.10">
    <property type="entry name" value="Calponin-like domain"/>
    <property type="match status" value="1"/>
</dbReference>
<sequence>MSSGFVQNYVHRPRPAGLAGAVLDKQASKYNDLEGHYLLEWIKDITKENFDTDGSRQNFTQQLKNGQLLCKMLNSIEPGTVKKVMNPMSNFNCMGNINEFCNGVKKFGVIVEETFQSVDLFEGRDLFSVCVTLQSLARKIHASHNIDLPQQIPKKEI</sequence>
<protein>
    <submittedName>
        <fullName evidence="2">Calponin homology (CH) domain-containing protein</fullName>
    </submittedName>
</protein>
<dbReference type="InterPro" id="IPR036872">
    <property type="entry name" value="CH_dom_sf"/>
</dbReference>
<dbReference type="PANTHER" id="PTHR47385">
    <property type="entry name" value="CALPONIN"/>
    <property type="match status" value="1"/>
</dbReference>
<dbReference type="Pfam" id="PF00307">
    <property type="entry name" value="CH"/>
    <property type="match status" value="1"/>
</dbReference>
<dbReference type="AlphaFoldDB" id="A0AAD4MVM4"/>
<organism evidence="2 3">
    <name type="scientific">Ditylenchus destructor</name>
    <dbReference type="NCBI Taxonomy" id="166010"/>
    <lineage>
        <taxon>Eukaryota</taxon>
        <taxon>Metazoa</taxon>
        <taxon>Ecdysozoa</taxon>
        <taxon>Nematoda</taxon>
        <taxon>Chromadorea</taxon>
        <taxon>Rhabditida</taxon>
        <taxon>Tylenchina</taxon>
        <taxon>Tylenchomorpha</taxon>
        <taxon>Sphaerularioidea</taxon>
        <taxon>Anguinidae</taxon>
        <taxon>Anguininae</taxon>
        <taxon>Ditylenchus</taxon>
    </lineage>
</organism>
<dbReference type="Proteomes" id="UP001201812">
    <property type="component" value="Unassembled WGS sequence"/>
</dbReference>
<gene>
    <name evidence="2" type="ORF">DdX_13276</name>
</gene>
<feature type="domain" description="Calponin-homology (CH)" evidence="1">
    <location>
        <begin position="32"/>
        <end position="141"/>
    </location>
</feature>
<proteinExistence type="predicted"/>
<dbReference type="EMBL" id="JAKKPZ010000051">
    <property type="protein sequence ID" value="KAI1706046.1"/>
    <property type="molecule type" value="Genomic_DNA"/>
</dbReference>
<dbReference type="PROSITE" id="PS50021">
    <property type="entry name" value="CH"/>
    <property type="match status" value="1"/>
</dbReference>